<dbReference type="AlphaFoldDB" id="X6MRQ4"/>
<name>X6MRQ4_RETFI</name>
<proteinExistence type="predicted"/>
<evidence type="ECO:0000313" key="1">
    <source>
        <dbReference type="EMBL" id="ETO16336.1"/>
    </source>
</evidence>
<gene>
    <name evidence="1" type="ORF">RFI_21016</name>
</gene>
<keyword evidence="2" id="KW-1185">Reference proteome</keyword>
<dbReference type="EMBL" id="ASPP01018357">
    <property type="protein sequence ID" value="ETO16336.1"/>
    <property type="molecule type" value="Genomic_DNA"/>
</dbReference>
<evidence type="ECO:0000313" key="2">
    <source>
        <dbReference type="Proteomes" id="UP000023152"/>
    </source>
</evidence>
<comment type="caution">
    <text evidence="1">The sequence shown here is derived from an EMBL/GenBank/DDBJ whole genome shotgun (WGS) entry which is preliminary data.</text>
</comment>
<dbReference type="Proteomes" id="UP000023152">
    <property type="component" value="Unassembled WGS sequence"/>
</dbReference>
<sequence length="152" mass="17284">MKYFKKTIMTKTNSNGSQGETNASMILAAAAAAAAAALNNTNVVGNSTAPTLRPQVEPELVKLLYDEKRLFPKHPNDTSEKVNNWFLQRGKIPYLYDHVTNQSDPSAYHWTMPSPNSFQDSFNDYNFPVVNYPILPYFLKSKKPRVFIIIYF</sequence>
<organism evidence="1 2">
    <name type="scientific">Reticulomyxa filosa</name>
    <dbReference type="NCBI Taxonomy" id="46433"/>
    <lineage>
        <taxon>Eukaryota</taxon>
        <taxon>Sar</taxon>
        <taxon>Rhizaria</taxon>
        <taxon>Retaria</taxon>
        <taxon>Foraminifera</taxon>
        <taxon>Monothalamids</taxon>
        <taxon>Reticulomyxidae</taxon>
        <taxon>Reticulomyxa</taxon>
    </lineage>
</organism>
<protein>
    <submittedName>
        <fullName evidence="1">Uncharacterized protein</fullName>
    </submittedName>
</protein>
<accession>X6MRQ4</accession>
<reference evidence="1 2" key="1">
    <citation type="journal article" date="2013" name="Curr. Biol.">
        <title>The Genome of the Foraminiferan Reticulomyxa filosa.</title>
        <authorList>
            <person name="Glockner G."/>
            <person name="Hulsmann N."/>
            <person name="Schleicher M."/>
            <person name="Noegel A.A."/>
            <person name="Eichinger L."/>
            <person name="Gallinger C."/>
            <person name="Pawlowski J."/>
            <person name="Sierra R."/>
            <person name="Euteneuer U."/>
            <person name="Pillet L."/>
            <person name="Moustafa A."/>
            <person name="Platzer M."/>
            <person name="Groth M."/>
            <person name="Szafranski K."/>
            <person name="Schliwa M."/>
        </authorList>
    </citation>
    <scope>NUCLEOTIDE SEQUENCE [LARGE SCALE GENOMIC DNA]</scope>
</reference>